<gene>
    <name evidence="1" type="ORF">SPMU_14740</name>
</gene>
<evidence type="ECO:0000313" key="2">
    <source>
        <dbReference type="Proteomes" id="UP000197783"/>
    </source>
</evidence>
<comment type="caution">
    <text evidence="1">The sequence shown here is derived from an EMBL/GenBank/DDBJ whole genome shotgun (WGS) entry which is preliminary data.</text>
</comment>
<dbReference type="EMBL" id="NBBJ01000001">
    <property type="protein sequence ID" value="OWK33128.1"/>
    <property type="molecule type" value="Genomic_DNA"/>
</dbReference>
<protein>
    <submittedName>
        <fullName evidence="1">Uncharacterized protein</fullName>
    </submittedName>
</protein>
<proteinExistence type="predicted"/>
<dbReference type="AlphaFoldDB" id="A0A245ZTQ3"/>
<reference evidence="1 2" key="1">
    <citation type="submission" date="2017-03" db="EMBL/GenBank/DDBJ databases">
        <title>Genome sequence of Sphingomonas mucosissima DSM 17494.</title>
        <authorList>
            <person name="Poehlein A."/>
            <person name="Wuebbeler J.H."/>
            <person name="Steinbuechel A."/>
            <person name="Daniel R."/>
        </authorList>
    </citation>
    <scope>NUCLEOTIDE SEQUENCE [LARGE SCALE GENOMIC DNA]</scope>
    <source>
        <strain evidence="1 2">DSM 17494</strain>
    </source>
</reference>
<accession>A0A245ZTQ3</accession>
<dbReference type="Proteomes" id="UP000197783">
    <property type="component" value="Unassembled WGS sequence"/>
</dbReference>
<keyword evidence="2" id="KW-1185">Reference proteome</keyword>
<name>A0A245ZTQ3_9SPHN</name>
<sequence length="128" mass="12086">MSGFGAGMSGRLIGVFGRCTATSSIVAGGRLVSEPPCCPGNVIPPAACACAASWGESKVSGAAGVPCGGGGAWTFSAASTLIENPESTFGIASSGAGTGMPAAGGEKNVAAIVIQGLTLPPEGANGSL</sequence>
<organism evidence="1 2">
    <name type="scientific">Sphingomonas mucosissima</name>
    <dbReference type="NCBI Taxonomy" id="370959"/>
    <lineage>
        <taxon>Bacteria</taxon>
        <taxon>Pseudomonadati</taxon>
        <taxon>Pseudomonadota</taxon>
        <taxon>Alphaproteobacteria</taxon>
        <taxon>Sphingomonadales</taxon>
        <taxon>Sphingomonadaceae</taxon>
        <taxon>Sphingomonas</taxon>
    </lineage>
</organism>
<evidence type="ECO:0000313" key="1">
    <source>
        <dbReference type="EMBL" id="OWK33128.1"/>
    </source>
</evidence>